<dbReference type="AlphaFoldDB" id="A0A3R8Q528"/>
<protein>
    <recommendedName>
        <fullName evidence="2">chorismate mutase</fullName>
        <ecNumber evidence="2">5.4.99.5</ecNumber>
    </recommendedName>
</protein>
<keyword evidence="4 7" id="KW-0413">Isomerase</keyword>
<dbReference type="SUPFAM" id="SSF48600">
    <property type="entry name" value="Chorismate mutase II"/>
    <property type="match status" value="1"/>
</dbReference>
<dbReference type="InterPro" id="IPR008240">
    <property type="entry name" value="Chorismate_mutase_periplasmic"/>
</dbReference>
<evidence type="ECO:0000313" key="8">
    <source>
        <dbReference type="Proteomes" id="UP000274515"/>
    </source>
</evidence>
<dbReference type="GO" id="GO:0009697">
    <property type="term" value="P:salicylic acid biosynthetic process"/>
    <property type="evidence" value="ECO:0007669"/>
    <property type="project" value="TreeGrafter"/>
</dbReference>
<evidence type="ECO:0000256" key="1">
    <source>
        <dbReference type="ARBA" id="ARBA00004817"/>
    </source>
</evidence>
<dbReference type="Proteomes" id="UP000274515">
    <property type="component" value="Unassembled WGS sequence"/>
</dbReference>
<dbReference type="UniPathway" id="UPA00120">
    <property type="reaction ID" value="UER00203"/>
</dbReference>
<keyword evidence="3 5" id="KW-0732">Signal</keyword>
<dbReference type="InterPro" id="IPR051331">
    <property type="entry name" value="Chorismate_mutase-related"/>
</dbReference>
<evidence type="ECO:0000313" key="7">
    <source>
        <dbReference type="EMBL" id="RRO13286.1"/>
    </source>
</evidence>
<gene>
    <name evidence="7" type="ORF">EIL87_26215</name>
</gene>
<evidence type="ECO:0000256" key="2">
    <source>
        <dbReference type="ARBA" id="ARBA00012404"/>
    </source>
</evidence>
<dbReference type="SMART" id="SM00830">
    <property type="entry name" value="CM_2"/>
    <property type="match status" value="1"/>
</dbReference>
<accession>A0A3R8Q528</accession>
<keyword evidence="8" id="KW-1185">Reference proteome</keyword>
<dbReference type="PROSITE" id="PS51168">
    <property type="entry name" value="CHORISMATE_MUT_2"/>
    <property type="match status" value="1"/>
</dbReference>
<dbReference type="PANTHER" id="PTHR38041:SF2">
    <property type="entry name" value="SECRETED CHORISMATE MUTASE"/>
    <property type="match status" value="1"/>
</dbReference>
<name>A0A3R8Q528_9PSEU</name>
<dbReference type="Pfam" id="PF01817">
    <property type="entry name" value="CM_2"/>
    <property type="match status" value="1"/>
</dbReference>
<reference evidence="7 8" key="1">
    <citation type="submission" date="2018-11" db="EMBL/GenBank/DDBJ databases">
        <title>Saccharopolyspora rhizosphaerae sp. nov., an actinomycete isolated from rhizosphere soil in Thailand.</title>
        <authorList>
            <person name="Intra B."/>
            <person name="Euanorasetr J."/>
            <person name="Take A."/>
            <person name="Inahashi Y."/>
            <person name="Mori M."/>
            <person name="Panbangred W."/>
            <person name="Matsumoto A."/>
        </authorList>
    </citation>
    <scope>NUCLEOTIDE SEQUENCE [LARGE SCALE GENOMIC DNA]</scope>
    <source>
        <strain evidence="7 8">H219</strain>
    </source>
</reference>
<dbReference type="InterPro" id="IPR036263">
    <property type="entry name" value="Chorismate_II_sf"/>
</dbReference>
<feature type="domain" description="Chorismate mutase" evidence="6">
    <location>
        <begin position="1"/>
        <end position="101"/>
    </location>
</feature>
<feature type="signal peptide" evidence="5">
    <location>
        <begin position="1"/>
        <end position="23"/>
    </location>
</feature>
<dbReference type="GO" id="GO:0046417">
    <property type="term" value="P:chorismate metabolic process"/>
    <property type="evidence" value="ECO:0007669"/>
    <property type="project" value="InterPro"/>
</dbReference>
<evidence type="ECO:0000256" key="5">
    <source>
        <dbReference type="SAM" id="SignalP"/>
    </source>
</evidence>
<comment type="pathway">
    <text evidence="1">Metabolic intermediate biosynthesis; prephenate biosynthesis; prephenate from chorismate: step 1/1.</text>
</comment>
<organism evidence="7 8">
    <name type="scientific">Saccharopolyspora rhizosphaerae</name>
    <dbReference type="NCBI Taxonomy" id="2492662"/>
    <lineage>
        <taxon>Bacteria</taxon>
        <taxon>Bacillati</taxon>
        <taxon>Actinomycetota</taxon>
        <taxon>Actinomycetes</taxon>
        <taxon>Pseudonocardiales</taxon>
        <taxon>Pseudonocardiaceae</taxon>
        <taxon>Saccharopolyspora</taxon>
    </lineage>
</organism>
<sequence length="180" mass="19053">MRSFVVGVAVVAAVLGLGAPAQAEGALDPLVGSAAERVVLSDQVAAAKWGTGSPIEDPEREQQVLDGVAARAVELGLDPEEAKRVFRDQIEASKLVQRGLHAHWSAHPDEQPTERPDLGEIRPELDRLGEAILVVLRDTDDLREGASCPGLLVSAYAHSAHDLDALHQTALGRAVPLICS</sequence>
<dbReference type="GO" id="GO:0004106">
    <property type="term" value="F:chorismate mutase activity"/>
    <property type="evidence" value="ECO:0007669"/>
    <property type="project" value="UniProtKB-EC"/>
</dbReference>
<evidence type="ECO:0000256" key="3">
    <source>
        <dbReference type="ARBA" id="ARBA00022729"/>
    </source>
</evidence>
<feature type="chain" id="PRO_5018593200" description="chorismate mutase" evidence="5">
    <location>
        <begin position="24"/>
        <end position="180"/>
    </location>
</feature>
<dbReference type="NCBIfam" id="NF006741">
    <property type="entry name" value="PRK09269.1"/>
    <property type="match status" value="1"/>
</dbReference>
<dbReference type="PANTHER" id="PTHR38041">
    <property type="entry name" value="CHORISMATE MUTASE"/>
    <property type="match status" value="1"/>
</dbReference>
<dbReference type="EC" id="5.4.99.5" evidence="2"/>
<dbReference type="EMBL" id="RSAA01000035">
    <property type="protein sequence ID" value="RRO13286.1"/>
    <property type="molecule type" value="Genomic_DNA"/>
</dbReference>
<dbReference type="OrthoDB" id="3825510at2"/>
<dbReference type="NCBIfam" id="TIGR01806">
    <property type="entry name" value="CM_mono2"/>
    <property type="match status" value="1"/>
</dbReference>
<proteinExistence type="predicted"/>
<evidence type="ECO:0000256" key="4">
    <source>
        <dbReference type="ARBA" id="ARBA00023235"/>
    </source>
</evidence>
<comment type="caution">
    <text evidence="7">The sequence shown here is derived from an EMBL/GenBank/DDBJ whole genome shotgun (WGS) entry which is preliminary data.</text>
</comment>
<dbReference type="InterPro" id="IPR036979">
    <property type="entry name" value="CM_dom_sf"/>
</dbReference>
<evidence type="ECO:0000259" key="6">
    <source>
        <dbReference type="PROSITE" id="PS51168"/>
    </source>
</evidence>
<dbReference type="Gene3D" id="1.20.59.10">
    <property type="entry name" value="Chorismate mutase"/>
    <property type="match status" value="1"/>
</dbReference>
<dbReference type="InterPro" id="IPR002701">
    <property type="entry name" value="CM_II_prokaryot"/>
</dbReference>